<dbReference type="AlphaFoldDB" id="A0AAJ5UXZ8"/>
<organism evidence="1 2">
    <name type="scientific">Pseudomonas juntendi</name>
    <dbReference type="NCBI Taxonomy" id="2666183"/>
    <lineage>
        <taxon>Bacteria</taxon>
        <taxon>Pseudomonadati</taxon>
        <taxon>Pseudomonadota</taxon>
        <taxon>Gammaproteobacteria</taxon>
        <taxon>Pseudomonadales</taxon>
        <taxon>Pseudomonadaceae</taxon>
        <taxon>Pseudomonas</taxon>
    </lineage>
</organism>
<sequence length="149" mass="16173">MKRDQEVQATVSVYDPMLDQKHPEQPVFIIAMGSRPAEVANLLHDLLDTLPAQARVGLQRDRAAQHGGFIGELQSALVSLPETTVQPLLKRQAEAREQICDRAGRGTGLQPPEQGAGLAHEVMPLGKLAGIKLRCLYDQAEQALGVAIH</sequence>
<protein>
    <submittedName>
        <fullName evidence="1">Uncharacterized protein</fullName>
    </submittedName>
</protein>
<gene>
    <name evidence="1" type="ORF">PWA60_12885</name>
</gene>
<dbReference type="Proteomes" id="UP001217631">
    <property type="component" value="Chromosome"/>
</dbReference>
<proteinExistence type="predicted"/>
<evidence type="ECO:0000313" key="2">
    <source>
        <dbReference type="Proteomes" id="UP001217631"/>
    </source>
</evidence>
<accession>A0AAJ5UXZ8</accession>
<reference evidence="1" key="1">
    <citation type="submission" date="2023-02" db="EMBL/GenBank/DDBJ databases">
        <title>tmexCD-toprJ-like cluster.</title>
        <authorList>
            <person name="Gao X."/>
            <person name="Wang C."/>
            <person name="Liu J."/>
        </authorList>
    </citation>
    <scope>NUCLEOTIDE SEQUENCE</scope>
    <source>
        <strain evidence="1">GDW21C697WI</strain>
    </source>
</reference>
<dbReference type="EMBL" id="CP118677">
    <property type="protein sequence ID" value="WEA18226.1"/>
    <property type="molecule type" value="Genomic_DNA"/>
</dbReference>
<evidence type="ECO:0000313" key="1">
    <source>
        <dbReference type="EMBL" id="WEA18226.1"/>
    </source>
</evidence>
<name>A0AAJ5UXZ8_9PSED</name>